<keyword evidence="3" id="KW-0813">Transport</keyword>
<feature type="domain" description="Cytochrome b561" evidence="10">
    <location>
        <begin position="830"/>
        <end position="1036"/>
    </location>
</feature>
<dbReference type="EMBL" id="KB563455">
    <property type="protein sequence ID" value="EMP28474.1"/>
    <property type="molecule type" value="Genomic_DNA"/>
</dbReference>
<evidence type="ECO:0000256" key="8">
    <source>
        <dbReference type="SAM" id="MobiDB-lite"/>
    </source>
</evidence>
<dbReference type="AlphaFoldDB" id="M7AUS8"/>
<dbReference type="Gene3D" id="6.10.140.1270">
    <property type="match status" value="1"/>
</dbReference>
<name>M7AUS8_CHEMY</name>
<feature type="compositionally biased region" description="Basic and acidic residues" evidence="8">
    <location>
        <begin position="434"/>
        <end position="455"/>
    </location>
</feature>
<reference evidence="13" key="1">
    <citation type="journal article" date="2013" name="Nat. Genet.">
        <title>The draft genomes of soft-shell turtle and green sea turtle yield insights into the development and evolution of the turtle-specific body plan.</title>
        <authorList>
            <person name="Wang Z."/>
            <person name="Pascual-Anaya J."/>
            <person name="Zadissa A."/>
            <person name="Li W."/>
            <person name="Niimura Y."/>
            <person name="Huang Z."/>
            <person name="Li C."/>
            <person name="White S."/>
            <person name="Xiong Z."/>
            <person name="Fang D."/>
            <person name="Wang B."/>
            <person name="Ming Y."/>
            <person name="Chen Y."/>
            <person name="Zheng Y."/>
            <person name="Kuraku S."/>
            <person name="Pignatelli M."/>
            <person name="Herrero J."/>
            <person name="Beal K."/>
            <person name="Nozawa M."/>
            <person name="Li Q."/>
            <person name="Wang J."/>
            <person name="Zhang H."/>
            <person name="Yu L."/>
            <person name="Shigenobu S."/>
            <person name="Wang J."/>
            <person name="Liu J."/>
            <person name="Flicek P."/>
            <person name="Searle S."/>
            <person name="Wang J."/>
            <person name="Kuratani S."/>
            <person name="Yin Y."/>
            <person name="Aken B."/>
            <person name="Zhang G."/>
            <person name="Irie N."/>
        </authorList>
    </citation>
    <scope>NUCLEOTIDE SEQUENCE [LARGE SCALE GENOMIC DNA]</scope>
</reference>
<feature type="compositionally biased region" description="Polar residues" evidence="8">
    <location>
        <begin position="669"/>
        <end position="694"/>
    </location>
</feature>
<dbReference type="InterPro" id="IPR013243">
    <property type="entry name" value="SCA7_dom"/>
</dbReference>
<dbReference type="Gene3D" id="1.20.120.1770">
    <property type="match status" value="1"/>
</dbReference>
<evidence type="ECO:0000259" key="10">
    <source>
        <dbReference type="PROSITE" id="PS50939"/>
    </source>
</evidence>
<evidence type="ECO:0000259" key="11">
    <source>
        <dbReference type="PROSITE" id="PS51505"/>
    </source>
</evidence>
<evidence type="ECO:0000256" key="7">
    <source>
        <dbReference type="ARBA" id="ARBA00023136"/>
    </source>
</evidence>
<feature type="transmembrane region" description="Helical" evidence="9">
    <location>
        <begin position="1009"/>
        <end position="1026"/>
    </location>
</feature>
<dbReference type="Proteomes" id="UP000031443">
    <property type="component" value="Unassembled WGS sequence"/>
</dbReference>
<keyword evidence="7 9" id="KW-0472">Membrane</keyword>
<evidence type="ECO:0000256" key="2">
    <source>
        <dbReference type="ARBA" id="ARBA00004370"/>
    </source>
</evidence>
<feature type="region of interest" description="Disordered" evidence="8">
    <location>
        <begin position="235"/>
        <end position="272"/>
    </location>
</feature>
<feature type="compositionally biased region" description="Low complexity" evidence="8">
    <location>
        <begin position="297"/>
        <end position="316"/>
    </location>
</feature>
<protein>
    <submittedName>
        <fullName evidence="12">Ataxin-7-like protein 2</fullName>
    </submittedName>
</protein>
<keyword evidence="4 9" id="KW-0812">Transmembrane</keyword>
<evidence type="ECO:0000313" key="12">
    <source>
        <dbReference type="EMBL" id="EMP28474.1"/>
    </source>
</evidence>
<feature type="compositionally biased region" description="Basic and acidic residues" evidence="8">
    <location>
        <begin position="260"/>
        <end position="270"/>
    </location>
</feature>
<feature type="compositionally biased region" description="Basic and acidic residues" evidence="8">
    <location>
        <begin position="347"/>
        <end position="364"/>
    </location>
</feature>
<feature type="transmembrane region" description="Helical" evidence="9">
    <location>
        <begin position="903"/>
        <end position="924"/>
    </location>
</feature>
<feature type="transmembrane region" description="Helical" evidence="9">
    <location>
        <begin position="975"/>
        <end position="997"/>
    </location>
</feature>
<feature type="region of interest" description="Disordered" evidence="8">
    <location>
        <begin position="430"/>
        <end position="535"/>
    </location>
</feature>
<sequence>MARFGIATPTSALLWGGAAFRAGHPATGLAHSGRSLSRCAALDSCWALGQNPLHFRGSEVEESSKNGSKKVDAMTLIKEAPLGCANHVPLGGAGRGEMGSSAPSKRGADFSPGCASGLTRCGALQSWPGAQAQNVAVGGCALLGSPHPLQDMSIFGHCPAHDEFYLVVCNHCSQVVKPQAFQKHCGADPKRLWNDSSAGVVATAAVFLIEPGLQRRHGPLSKLYAQKCHAVNGQPPACGGHSSAKASRDKSQSSRSRAQHPPERPDKAQKDNLCLFMPVVNLEKISSLPKPDGHGIKVPPKAAAASAPGQPPASSKEPMGKLSLALSPKEPLVPAKAGVDSVVPADGLDRKSESASASGEKEPGATKPPPKSHKKMARKECDLNRQCGVVNPDTKKICTRLLTCKIHSVHQRREVQGRAKDFDVLVAELKASSRKGESPKEKSPVRKEVLPDRLSQEASSGAQTSLVLPSTSPCRAKQPHSLCALPRSRVSSESDPEEPSTTCGDREPGLYPFPMPKGSSRGSSEESEDDVAEESHRLDCHYATRPPRPQAFCTFGSRLVSPGCYVFNRRLDRFCSALSSMLERHLSSHMWKKIPPAADPQLHPALSPAGPGSSTSGTSQTSSSSLACSLPHGAPGRTSLSCTATAARENRGHPSLSYTVGSPPAAAACSQSDCTGGSQSITSPLPANTPSPSFSKLPSTKASKSSKAKEPTGSAEPEASARKRKQPLGAATGPPYKRTCLLDPGKGKVAGCQVPHPPAKTKPSLGSPSTASLNGAISPGSRVKRTGHLDCRAPGHPQVKASQLENRGSPLNGPKALQANCLSDEEAKKRKNAATYCRPVKAKHPAATSDSGCAVRRKKAVASLGFEEKRNALKFCLCLPEAILLFSPENSPFCLCSRLVKVWLHWTVQTLVVVAATLGLGFIVSSKNRSELPHLVSWHSLLGVLTLAATCGQALCGLSLRFPQLLRISAVAQLRLYHVTCGLVVCLLATFTVVLGICSDWFQAQVKGVAWYFCLALPFYPALMIMNQTTDIQLLKKRVHV</sequence>
<evidence type="ECO:0000313" key="13">
    <source>
        <dbReference type="Proteomes" id="UP000031443"/>
    </source>
</evidence>
<proteinExistence type="predicted"/>
<dbReference type="InterPro" id="IPR006593">
    <property type="entry name" value="Cyt_b561/ferric_Rdtase_TM"/>
</dbReference>
<evidence type="ECO:0000256" key="1">
    <source>
        <dbReference type="ARBA" id="ARBA00001970"/>
    </source>
</evidence>
<feature type="region of interest" description="Disordered" evidence="8">
    <location>
        <begin position="339"/>
        <end position="377"/>
    </location>
</feature>
<feature type="region of interest" description="Disordered" evidence="8">
    <location>
        <begin position="595"/>
        <end position="632"/>
    </location>
</feature>
<evidence type="ECO:0000256" key="4">
    <source>
        <dbReference type="ARBA" id="ARBA00022692"/>
    </source>
</evidence>
<dbReference type="PANTHER" id="PTHR15117:SF5">
    <property type="entry name" value="ATAXIN-7-LIKE PROTEIN 2"/>
    <property type="match status" value="1"/>
</dbReference>
<organism evidence="12 13">
    <name type="scientific">Chelonia mydas</name>
    <name type="common">Green sea-turtle</name>
    <name type="synonym">Chelonia agassizi</name>
    <dbReference type="NCBI Taxonomy" id="8469"/>
    <lineage>
        <taxon>Eukaryota</taxon>
        <taxon>Metazoa</taxon>
        <taxon>Chordata</taxon>
        <taxon>Craniata</taxon>
        <taxon>Vertebrata</taxon>
        <taxon>Euteleostomi</taxon>
        <taxon>Archelosauria</taxon>
        <taxon>Testudinata</taxon>
        <taxon>Testudines</taxon>
        <taxon>Cryptodira</taxon>
        <taxon>Durocryptodira</taxon>
        <taxon>Americhelydia</taxon>
        <taxon>Chelonioidea</taxon>
        <taxon>Cheloniidae</taxon>
        <taxon>Chelonia</taxon>
    </lineage>
</organism>
<dbReference type="STRING" id="8469.M7AUS8"/>
<feature type="region of interest" description="Disordered" evidence="8">
    <location>
        <begin position="668"/>
        <end position="780"/>
    </location>
</feature>
<feature type="compositionally biased region" description="Low complexity" evidence="8">
    <location>
        <begin position="695"/>
        <end position="705"/>
    </location>
</feature>
<comment type="cofactor">
    <cofactor evidence="1">
        <name>heme b</name>
        <dbReference type="ChEBI" id="CHEBI:60344"/>
    </cofactor>
</comment>
<evidence type="ECO:0000256" key="9">
    <source>
        <dbReference type="SAM" id="Phobius"/>
    </source>
</evidence>
<dbReference type="InterPro" id="IPR052237">
    <property type="entry name" value="Ataxin-7-like_regulator"/>
</dbReference>
<feature type="region of interest" description="Disordered" evidence="8">
    <location>
        <begin position="286"/>
        <end position="321"/>
    </location>
</feature>
<dbReference type="eggNOG" id="ENOG502QVN4">
    <property type="taxonomic scope" value="Eukaryota"/>
</dbReference>
<feature type="compositionally biased region" description="Polar residues" evidence="8">
    <location>
        <begin position="764"/>
        <end position="775"/>
    </location>
</feature>
<dbReference type="PROSITE" id="PS51505">
    <property type="entry name" value="SCA7"/>
    <property type="match status" value="1"/>
</dbReference>
<evidence type="ECO:0000256" key="3">
    <source>
        <dbReference type="ARBA" id="ARBA00022448"/>
    </source>
</evidence>
<evidence type="ECO:0000256" key="5">
    <source>
        <dbReference type="ARBA" id="ARBA00022982"/>
    </source>
</evidence>
<feature type="compositionally biased region" description="Low complexity" evidence="8">
    <location>
        <begin position="604"/>
        <end position="630"/>
    </location>
</feature>
<keyword evidence="13" id="KW-1185">Reference proteome</keyword>
<dbReference type="Pfam" id="PF03188">
    <property type="entry name" value="Cytochrom_B561"/>
    <property type="match status" value="1"/>
</dbReference>
<comment type="subcellular location">
    <subcellularLocation>
        <location evidence="2">Membrane</location>
    </subcellularLocation>
</comment>
<keyword evidence="5" id="KW-0249">Electron transport</keyword>
<dbReference type="PANTHER" id="PTHR15117">
    <property type="entry name" value="ATAXIN 7 RELATED"/>
    <property type="match status" value="1"/>
</dbReference>
<dbReference type="SMART" id="SM00665">
    <property type="entry name" value="B561"/>
    <property type="match status" value="1"/>
</dbReference>
<dbReference type="GO" id="GO:0016020">
    <property type="term" value="C:membrane"/>
    <property type="evidence" value="ECO:0007669"/>
    <property type="project" value="UniProtKB-SubCell"/>
</dbReference>
<gene>
    <name evidence="12" type="ORF">UY3_14427</name>
</gene>
<feature type="domain" description="SCA7" evidence="11">
    <location>
        <begin position="374"/>
        <end position="441"/>
    </location>
</feature>
<keyword evidence="6 9" id="KW-1133">Transmembrane helix</keyword>
<feature type="compositionally biased region" description="Polar residues" evidence="8">
    <location>
        <begin position="456"/>
        <end position="473"/>
    </location>
</feature>
<dbReference type="PROSITE" id="PS50939">
    <property type="entry name" value="CYTOCHROME_B561"/>
    <property type="match status" value="1"/>
</dbReference>
<dbReference type="CDD" id="cd08761">
    <property type="entry name" value="Cyt_b561_CYB561D2_like"/>
    <property type="match status" value="1"/>
</dbReference>
<evidence type="ECO:0000256" key="6">
    <source>
        <dbReference type="ARBA" id="ARBA00022989"/>
    </source>
</evidence>
<dbReference type="Pfam" id="PF08313">
    <property type="entry name" value="SCA7"/>
    <property type="match status" value="1"/>
</dbReference>
<accession>M7AUS8</accession>